<organism evidence="2 3">
    <name type="scientific">Tuber borchii</name>
    <name type="common">White truffle</name>
    <dbReference type="NCBI Taxonomy" id="42251"/>
    <lineage>
        <taxon>Eukaryota</taxon>
        <taxon>Fungi</taxon>
        <taxon>Dikarya</taxon>
        <taxon>Ascomycota</taxon>
        <taxon>Pezizomycotina</taxon>
        <taxon>Pezizomycetes</taxon>
        <taxon>Pezizales</taxon>
        <taxon>Tuberaceae</taxon>
        <taxon>Tuber</taxon>
    </lineage>
</organism>
<feature type="transmembrane region" description="Helical" evidence="1">
    <location>
        <begin position="47"/>
        <end position="68"/>
    </location>
</feature>
<dbReference type="EMBL" id="NESQ01000090">
    <property type="protein sequence ID" value="PUU79481.1"/>
    <property type="molecule type" value="Genomic_DNA"/>
</dbReference>
<proteinExistence type="predicted"/>
<accession>A0A2T6ZVF5</accession>
<comment type="caution">
    <text evidence="2">The sequence shown here is derived from an EMBL/GenBank/DDBJ whole genome shotgun (WGS) entry which is preliminary data.</text>
</comment>
<evidence type="ECO:0000256" key="1">
    <source>
        <dbReference type="SAM" id="Phobius"/>
    </source>
</evidence>
<keyword evidence="3" id="KW-1185">Reference proteome</keyword>
<evidence type="ECO:0000313" key="2">
    <source>
        <dbReference type="EMBL" id="PUU79481.1"/>
    </source>
</evidence>
<dbReference type="AlphaFoldDB" id="A0A2T6ZVF5"/>
<keyword evidence="1" id="KW-0472">Membrane</keyword>
<protein>
    <submittedName>
        <fullName evidence="2">Uncharacterized protein</fullName>
    </submittedName>
</protein>
<sequence length="76" mass="9091">MRPVLWCVCVMIYHSYVCVFSPRVFFFPFFLPVLYNFGRVMVGHSGWVFLRGWGCKIWLSLAWLGWVWGGYCTEVW</sequence>
<name>A0A2T6ZVF5_TUBBO</name>
<feature type="transmembrane region" description="Helical" evidence="1">
    <location>
        <begin position="12"/>
        <end position="35"/>
    </location>
</feature>
<reference evidence="2 3" key="1">
    <citation type="submission" date="2017-04" db="EMBL/GenBank/DDBJ databases">
        <title>Draft genome sequence of Tuber borchii Vittad., a whitish edible truffle.</title>
        <authorList>
            <consortium name="DOE Joint Genome Institute"/>
            <person name="Murat C."/>
            <person name="Kuo A."/>
            <person name="Barry K.W."/>
            <person name="Clum A."/>
            <person name="Dockter R.B."/>
            <person name="Fauchery L."/>
            <person name="Iotti M."/>
            <person name="Kohler A."/>
            <person name="Labutti K."/>
            <person name="Lindquist E.A."/>
            <person name="Lipzen A."/>
            <person name="Ohm R.A."/>
            <person name="Wang M."/>
            <person name="Grigoriev I.V."/>
            <person name="Zambonelli A."/>
            <person name="Martin F.M."/>
        </authorList>
    </citation>
    <scope>NUCLEOTIDE SEQUENCE [LARGE SCALE GENOMIC DNA]</scope>
    <source>
        <strain evidence="2 3">Tbo3840</strain>
    </source>
</reference>
<evidence type="ECO:0000313" key="3">
    <source>
        <dbReference type="Proteomes" id="UP000244722"/>
    </source>
</evidence>
<keyword evidence="1" id="KW-1133">Transmembrane helix</keyword>
<dbReference type="Proteomes" id="UP000244722">
    <property type="component" value="Unassembled WGS sequence"/>
</dbReference>
<gene>
    <name evidence="2" type="ORF">B9Z19DRAFT_824044</name>
</gene>
<keyword evidence="1" id="KW-0812">Transmembrane</keyword>